<feature type="transmembrane region" description="Helical" evidence="2">
    <location>
        <begin position="169"/>
        <end position="192"/>
    </location>
</feature>
<dbReference type="Proteomes" id="UP000694844">
    <property type="component" value="Chromosome 7"/>
</dbReference>
<keyword evidence="3" id="KW-0732">Signal</keyword>
<keyword evidence="2" id="KW-0472">Membrane</keyword>
<organism evidence="4 5">
    <name type="scientific">Crassostrea virginica</name>
    <name type="common">Eastern oyster</name>
    <dbReference type="NCBI Taxonomy" id="6565"/>
    <lineage>
        <taxon>Eukaryota</taxon>
        <taxon>Metazoa</taxon>
        <taxon>Spiralia</taxon>
        <taxon>Lophotrochozoa</taxon>
        <taxon>Mollusca</taxon>
        <taxon>Bivalvia</taxon>
        <taxon>Autobranchia</taxon>
        <taxon>Pteriomorphia</taxon>
        <taxon>Ostreida</taxon>
        <taxon>Ostreoidea</taxon>
        <taxon>Ostreidae</taxon>
        <taxon>Crassostrea</taxon>
    </lineage>
</organism>
<feature type="compositionally biased region" description="Basic and acidic residues" evidence="1">
    <location>
        <begin position="214"/>
        <end position="226"/>
    </location>
</feature>
<keyword evidence="2" id="KW-0812">Transmembrane</keyword>
<evidence type="ECO:0000313" key="4">
    <source>
        <dbReference type="Proteomes" id="UP000694844"/>
    </source>
</evidence>
<feature type="compositionally biased region" description="Basic and acidic residues" evidence="1">
    <location>
        <begin position="233"/>
        <end position="253"/>
    </location>
</feature>
<dbReference type="AlphaFoldDB" id="A0A8B8AQG7"/>
<name>A0A8B8AQG7_CRAVI</name>
<gene>
    <name evidence="5" type="primary">LOC111103733</name>
</gene>
<dbReference type="KEGG" id="cvn:111103733"/>
<evidence type="ECO:0000256" key="1">
    <source>
        <dbReference type="SAM" id="MobiDB-lite"/>
    </source>
</evidence>
<dbReference type="GeneID" id="111103733"/>
<feature type="signal peptide" evidence="3">
    <location>
        <begin position="1"/>
        <end position="21"/>
    </location>
</feature>
<evidence type="ECO:0000256" key="3">
    <source>
        <dbReference type="SAM" id="SignalP"/>
    </source>
</evidence>
<dbReference type="OrthoDB" id="6196599at2759"/>
<reference evidence="5" key="1">
    <citation type="submission" date="2025-08" db="UniProtKB">
        <authorList>
            <consortium name="RefSeq"/>
        </authorList>
    </citation>
    <scope>IDENTIFICATION</scope>
    <source>
        <tissue evidence="5">Whole sample</tissue>
    </source>
</reference>
<keyword evidence="4" id="KW-1185">Reference proteome</keyword>
<dbReference type="RefSeq" id="XP_022292883.1">
    <property type="nucleotide sequence ID" value="XM_022437175.1"/>
</dbReference>
<keyword evidence="2" id="KW-1133">Transmembrane helix</keyword>
<evidence type="ECO:0000256" key="2">
    <source>
        <dbReference type="SAM" id="Phobius"/>
    </source>
</evidence>
<sequence>MGPRGVLHFLLTCDFMLTVSGIDNCPWSRETVQEVYFCPTNQSAVEVRKKIKNCEKLANQQNCTDPKKFSYHCLMNDKRNALVEVCAPVYFISGYCAEYNTVGERIHPHYHLKCSDVIPPCGSRYISTDAYLYEGCYAAVKREETGTVSSTVDMTTTATQSNQEIKPEAIAGITSVLLVAIVVVLCFILICLRRKRKKQKSKNEEEMSLMSKTENTDELRKEDYEKTLTQAKVLRDTVPNKEEQGDDKTKENESNVLALSNIIIKN</sequence>
<feature type="chain" id="PRO_5034900563" evidence="3">
    <location>
        <begin position="22"/>
        <end position="266"/>
    </location>
</feature>
<proteinExistence type="predicted"/>
<evidence type="ECO:0000313" key="5">
    <source>
        <dbReference type="RefSeq" id="XP_022292883.1"/>
    </source>
</evidence>
<accession>A0A8B8AQG7</accession>
<protein>
    <submittedName>
        <fullName evidence="5">Uncharacterized protein LOC111103733</fullName>
    </submittedName>
</protein>
<feature type="region of interest" description="Disordered" evidence="1">
    <location>
        <begin position="202"/>
        <end position="253"/>
    </location>
</feature>